<proteinExistence type="predicted"/>
<dbReference type="STRING" id="50429.A0A2B4RHT9"/>
<feature type="region of interest" description="Disordered" evidence="1">
    <location>
        <begin position="17"/>
        <end position="204"/>
    </location>
</feature>
<feature type="compositionally biased region" description="Polar residues" evidence="1">
    <location>
        <begin position="424"/>
        <end position="438"/>
    </location>
</feature>
<feature type="region of interest" description="Disordered" evidence="1">
    <location>
        <begin position="663"/>
        <end position="735"/>
    </location>
</feature>
<dbReference type="GO" id="GO:0008017">
    <property type="term" value="F:microtubule binding"/>
    <property type="evidence" value="ECO:0007669"/>
    <property type="project" value="TreeGrafter"/>
</dbReference>
<feature type="region of interest" description="Disordered" evidence="1">
    <location>
        <begin position="226"/>
        <end position="438"/>
    </location>
</feature>
<dbReference type="GO" id="GO:0090307">
    <property type="term" value="P:mitotic spindle assembly"/>
    <property type="evidence" value="ECO:0007669"/>
    <property type="project" value="TreeGrafter"/>
</dbReference>
<reference evidence="3" key="1">
    <citation type="journal article" date="2017" name="bioRxiv">
        <title>Comparative analysis of the genomes of Stylophora pistillata and Acropora digitifera provides evidence for extensive differences between species of corals.</title>
        <authorList>
            <person name="Voolstra C.R."/>
            <person name="Li Y."/>
            <person name="Liew Y.J."/>
            <person name="Baumgarten S."/>
            <person name="Zoccola D."/>
            <person name="Flot J.-F."/>
            <person name="Tambutte S."/>
            <person name="Allemand D."/>
            <person name="Aranda M."/>
        </authorList>
    </citation>
    <scope>NUCLEOTIDE SEQUENCE [LARGE SCALE GENOMIC DNA]</scope>
</reference>
<feature type="compositionally biased region" description="Basic and acidic residues" evidence="1">
    <location>
        <begin position="701"/>
        <end position="735"/>
    </location>
</feature>
<sequence>MASKRPLVKQKVTYGFLEDGNLHENEDDFSGKQSSTKRVSFHNHELSDSDYSDEENSLGRVNRSSSRPVRDSLDGLFRESVSEEKESSVGKGASLERQRSNDKGQPRPVPRSRPTISAKKTHFEGYSVTSTQRSSDEEGGDLYTVKQSSETMKTKDRYPVPPPITSLRQHTEKTSSSNVVSPRPVPRSRIALSPREQQLKSFEQDSVVLEDEKTRRVRDIEVPEFKESRKVESKPVVPLRRKKTLEETNEGGRPQIPKIRTTSYENERLSPENNDGREIEQDGNLRHGKVKNKVKGQPLISVTRSDSSEEFESGDDTGIVNLNRKGYYSKEHHEEEHSYKRAMTDSSERLERVPPKPSPRSRMKQTHQESEQNAKHVKRPDSAPVMKKASSLETMQSKHDSFSEKDISVPKEKGAQRVELKKSLTPQRPVSAKNSSWMGQHRVQYDITDTFEEHVPIEENIITGNQNERSSRTKRGSDFESGDGRGRSGPLKANHTISQMIRSPHPRETQADVWAETSDASYGQTLTTKRSLSLTNLRGTSPELWSESGSARSSPHSGLMDTKSIRQAVFDEWKSKKSERLREQMAIQSAEKKKLEEKEKEERQRKKDAKRAFESWNERKQEVNKEKNAKKKETMNKELEKQKEQNLRARDAKKYFESWKAKKDEELKEKHHKKKEEVFEKKKKNEEEQKVKTVDSQKAFDNWKKKKDEKLTEEYKKKRREENNNSMKEEEEKYERSIQCAERYQAWVEKKGKPRRGPPPPTLIQRSWCPSGRKSGNYIPDKVGAVIQAPSPNRSRTMSGSYYFKTNKF</sequence>
<feature type="compositionally biased region" description="Polar residues" evidence="1">
    <location>
        <begin position="547"/>
        <end position="556"/>
    </location>
</feature>
<feature type="region of interest" description="Disordered" evidence="1">
    <location>
        <begin position="460"/>
        <end position="522"/>
    </location>
</feature>
<organism evidence="2 3">
    <name type="scientific">Stylophora pistillata</name>
    <name type="common">Smooth cauliflower coral</name>
    <dbReference type="NCBI Taxonomy" id="50429"/>
    <lineage>
        <taxon>Eukaryota</taxon>
        <taxon>Metazoa</taxon>
        <taxon>Cnidaria</taxon>
        <taxon>Anthozoa</taxon>
        <taxon>Hexacorallia</taxon>
        <taxon>Scleractinia</taxon>
        <taxon>Astrocoeniina</taxon>
        <taxon>Pocilloporidae</taxon>
        <taxon>Stylophora</taxon>
    </lineage>
</organism>
<feature type="region of interest" description="Disordered" evidence="1">
    <location>
        <begin position="749"/>
        <end position="809"/>
    </location>
</feature>
<dbReference type="OrthoDB" id="5990345at2759"/>
<protein>
    <submittedName>
        <fullName evidence="2">Microtubule-associated protein 9</fullName>
    </submittedName>
</protein>
<dbReference type="Proteomes" id="UP000225706">
    <property type="component" value="Unassembled WGS sequence"/>
</dbReference>
<feature type="compositionally biased region" description="Basic and acidic residues" evidence="1">
    <location>
        <begin position="569"/>
        <end position="583"/>
    </location>
</feature>
<feature type="compositionally biased region" description="Basic and acidic residues" evidence="1">
    <location>
        <begin position="396"/>
        <end position="422"/>
    </location>
</feature>
<feature type="compositionally biased region" description="Basic and acidic residues" evidence="1">
    <location>
        <begin position="328"/>
        <end position="354"/>
    </location>
</feature>
<feature type="compositionally biased region" description="Basic and acidic residues" evidence="1">
    <location>
        <begin position="469"/>
        <end position="486"/>
    </location>
</feature>
<feature type="region of interest" description="Disordered" evidence="1">
    <location>
        <begin position="540"/>
        <end position="651"/>
    </location>
</feature>
<feature type="compositionally biased region" description="Basic and acidic residues" evidence="1">
    <location>
        <begin position="663"/>
        <end position="695"/>
    </location>
</feature>
<dbReference type="InterPro" id="IPR026106">
    <property type="entry name" value="MAP9"/>
</dbReference>
<evidence type="ECO:0000256" key="1">
    <source>
        <dbReference type="SAM" id="MobiDB-lite"/>
    </source>
</evidence>
<evidence type="ECO:0000313" key="2">
    <source>
        <dbReference type="EMBL" id="PFX15958.1"/>
    </source>
</evidence>
<dbReference type="GO" id="GO:0000281">
    <property type="term" value="P:mitotic cytokinesis"/>
    <property type="evidence" value="ECO:0007669"/>
    <property type="project" value="InterPro"/>
</dbReference>
<feature type="compositionally biased region" description="Polar residues" evidence="1">
    <location>
        <begin position="790"/>
        <end position="800"/>
    </location>
</feature>
<dbReference type="GO" id="GO:0000235">
    <property type="term" value="C:astral microtubule"/>
    <property type="evidence" value="ECO:0007669"/>
    <property type="project" value="TreeGrafter"/>
</dbReference>
<evidence type="ECO:0000313" key="3">
    <source>
        <dbReference type="Proteomes" id="UP000225706"/>
    </source>
</evidence>
<dbReference type="GO" id="GO:1902412">
    <property type="term" value="P:regulation of mitotic cytokinesis"/>
    <property type="evidence" value="ECO:0007669"/>
    <property type="project" value="TreeGrafter"/>
</dbReference>
<feature type="compositionally biased region" description="Basic and acidic residues" evidence="1">
    <location>
        <begin position="590"/>
        <end position="651"/>
    </location>
</feature>
<feature type="compositionally biased region" description="Basic and acidic residues" evidence="1">
    <location>
        <begin position="68"/>
        <end position="105"/>
    </location>
</feature>
<dbReference type="PANTHER" id="PTHR14739">
    <property type="entry name" value="MICROTUBULE-ASSOCIATED PROTEIN 9"/>
    <property type="match status" value="1"/>
</dbReference>
<dbReference type="AlphaFoldDB" id="A0A2B4RHT9"/>
<accession>A0A2B4RHT9</accession>
<gene>
    <name evidence="2" type="primary">Map9</name>
    <name evidence="2" type="ORF">AWC38_SpisGene19792</name>
</gene>
<dbReference type="EMBL" id="LSMT01000590">
    <property type="protein sequence ID" value="PFX15958.1"/>
    <property type="molecule type" value="Genomic_DNA"/>
</dbReference>
<feature type="compositionally biased region" description="Basic and acidic residues" evidence="1">
    <location>
        <begin position="265"/>
        <end position="285"/>
    </location>
</feature>
<name>A0A2B4RHT9_STYPI</name>
<keyword evidence="3" id="KW-1185">Reference proteome</keyword>
<dbReference type="PANTHER" id="PTHR14739:SF9">
    <property type="entry name" value="MICROTUBULE-ASSOCIATED PROTEIN 9"/>
    <property type="match status" value="1"/>
</dbReference>
<comment type="caution">
    <text evidence="2">The sequence shown here is derived from an EMBL/GenBank/DDBJ whole genome shotgun (WGS) entry which is preliminary data.</text>
</comment>